<dbReference type="AlphaFoldDB" id="A0A844HKT5"/>
<dbReference type="GO" id="GO:0016887">
    <property type="term" value="F:ATP hydrolysis activity"/>
    <property type="evidence" value="ECO:0007669"/>
    <property type="project" value="InterPro"/>
</dbReference>
<keyword evidence="7" id="KW-1185">Reference proteome</keyword>
<comment type="caution">
    <text evidence="6">The sequence shown here is derived from an EMBL/GenBank/DDBJ whole genome shotgun (WGS) entry which is preliminary data.</text>
</comment>
<evidence type="ECO:0000313" key="6">
    <source>
        <dbReference type="EMBL" id="MTH60530.1"/>
    </source>
</evidence>
<dbReference type="InterPro" id="IPR003439">
    <property type="entry name" value="ABC_transporter-like_ATP-bd"/>
</dbReference>
<dbReference type="PANTHER" id="PTHR42788">
    <property type="entry name" value="TAURINE IMPORT ATP-BINDING PROTEIN-RELATED"/>
    <property type="match status" value="1"/>
</dbReference>
<reference evidence="6 7" key="1">
    <citation type="submission" date="2019-11" db="EMBL/GenBank/DDBJ databases">
        <authorList>
            <person name="Dong K."/>
        </authorList>
    </citation>
    <scope>NUCLEOTIDE SEQUENCE [LARGE SCALE GENOMIC DNA]</scope>
    <source>
        <strain evidence="6 7">NBRC 112902</strain>
    </source>
</reference>
<dbReference type="EMBL" id="WMIG01000008">
    <property type="protein sequence ID" value="MTH60530.1"/>
    <property type="molecule type" value="Genomic_DNA"/>
</dbReference>
<dbReference type="InterPro" id="IPR003593">
    <property type="entry name" value="AAA+_ATPase"/>
</dbReference>
<gene>
    <name evidence="6" type="ORF">GL300_15040</name>
</gene>
<comment type="similarity">
    <text evidence="1">Belongs to the ABC transporter superfamily.</text>
</comment>
<sequence>MPDSIGSEAIICTGLAKTHPGGIEAVAPIDLRLMAGQTTALIGPSGCGKSTLLRLIAGLDQPDAGQVIILGMTPEKARRRAAISVAFQDPSLLPWLTVRGNLGLARRLARQRPDPVRTLRLIELVGLAGFADTRPAALSGGMRQRAAIARALVTQPQVLLLDEPFGAVDELTRRQLARDLPPLWQEAGTTTLLVTHSIAEAVTLSDRIIVLSSRPARIVADIDVPLPRPRPADLAEDAGFRAIAAKALAALSALT</sequence>
<keyword evidence="3" id="KW-0547">Nucleotide-binding</keyword>
<dbReference type="InterPro" id="IPR017871">
    <property type="entry name" value="ABC_transporter-like_CS"/>
</dbReference>
<evidence type="ECO:0000313" key="7">
    <source>
        <dbReference type="Proteomes" id="UP000449846"/>
    </source>
</evidence>
<evidence type="ECO:0000256" key="1">
    <source>
        <dbReference type="ARBA" id="ARBA00005417"/>
    </source>
</evidence>
<accession>A0A844HKT5</accession>
<dbReference type="Gene3D" id="3.40.50.300">
    <property type="entry name" value="P-loop containing nucleotide triphosphate hydrolases"/>
    <property type="match status" value="1"/>
</dbReference>
<dbReference type="PROSITE" id="PS50893">
    <property type="entry name" value="ABC_TRANSPORTER_2"/>
    <property type="match status" value="1"/>
</dbReference>
<evidence type="ECO:0000256" key="3">
    <source>
        <dbReference type="ARBA" id="ARBA00022741"/>
    </source>
</evidence>
<feature type="domain" description="ABC transporter" evidence="5">
    <location>
        <begin position="10"/>
        <end position="238"/>
    </location>
</feature>
<dbReference type="PROSITE" id="PS00211">
    <property type="entry name" value="ABC_TRANSPORTER_1"/>
    <property type="match status" value="1"/>
</dbReference>
<dbReference type="SUPFAM" id="SSF52540">
    <property type="entry name" value="P-loop containing nucleoside triphosphate hydrolases"/>
    <property type="match status" value="1"/>
</dbReference>
<dbReference type="RefSeq" id="WP_155040470.1">
    <property type="nucleotide sequence ID" value="NZ_JBHGCD010000011.1"/>
</dbReference>
<keyword evidence="4 6" id="KW-0067">ATP-binding</keyword>
<dbReference type="Proteomes" id="UP000449846">
    <property type="component" value="Unassembled WGS sequence"/>
</dbReference>
<name>A0A844HKT5_9RHOB</name>
<dbReference type="SMART" id="SM00382">
    <property type="entry name" value="AAA"/>
    <property type="match status" value="1"/>
</dbReference>
<evidence type="ECO:0000256" key="2">
    <source>
        <dbReference type="ARBA" id="ARBA00022448"/>
    </source>
</evidence>
<dbReference type="PANTHER" id="PTHR42788:SF20">
    <property type="entry name" value="ABC TRANSPORTER ATP-BINDING PROTEIN"/>
    <property type="match status" value="1"/>
</dbReference>
<dbReference type="InterPro" id="IPR050166">
    <property type="entry name" value="ABC_transporter_ATP-bind"/>
</dbReference>
<evidence type="ECO:0000256" key="4">
    <source>
        <dbReference type="ARBA" id="ARBA00022840"/>
    </source>
</evidence>
<dbReference type="Pfam" id="PF00005">
    <property type="entry name" value="ABC_tran"/>
    <property type="match status" value="1"/>
</dbReference>
<keyword evidence="2" id="KW-0813">Transport</keyword>
<dbReference type="InterPro" id="IPR027417">
    <property type="entry name" value="P-loop_NTPase"/>
</dbReference>
<dbReference type="GO" id="GO:0005524">
    <property type="term" value="F:ATP binding"/>
    <property type="evidence" value="ECO:0007669"/>
    <property type="project" value="UniProtKB-KW"/>
</dbReference>
<evidence type="ECO:0000259" key="5">
    <source>
        <dbReference type="PROSITE" id="PS50893"/>
    </source>
</evidence>
<dbReference type="OrthoDB" id="9802264at2"/>
<protein>
    <submittedName>
        <fullName evidence="6">ATP-binding cassette domain-containing protein</fullName>
    </submittedName>
</protein>
<proteinExistence type="inferred from homology"/>
<dbReference type="CDD" id="cd03293">
    <property type="entry name" value="ABC_NrtD_SsuB_transporters"/>
    <property type="match status" value="1"/>
</dbReference>
<organism evidence="6 7">
    <name type="scientific">Paracoccus litorisediminis</name>
    <dbReference type="NCBI Taxonomy" id="2006130"/>
    <lineage>
        <taxon>Bacteria</taxon>
        <taxon>Pseudomonadati</taxon>
        <taxon>Pseudomonadota</taxon>
        <taxon>Alphaproteobacteria</taxon>
        <taxon>Rhodobacterales</taxon>
        <taxon>Paracoccaceae</taxon>
        <taxon>Paracoccus</taxon>
    </lineage>
</organism>